<gene>
    <name evidence="1" type="ORF">JYE49_09305</name>
</gene>
<evidence type="ECO:0000313" key="1">
    <source>
        <dbReference type="EMBL" id="QUC66065.1"/>
    </source>
</evidence>
<reference evidence="1" key="1">
    <citation type="submission" date="2021-01" db="EMBL/GenBank/DDBJ databases">
        <title>Complete genome sequence of Clostridiales bacterium R-7.</title>
        <authorList>
            <person name="Mahoney-Kurpe S.C."/>
            <person name="Palevich N."/>
            <person name="Koike S."/>
            <person name="Moon C.D."/>
            <person name="Attwood G.T."/>
        </authorList>
    </citation>
    <scope>NUCLEOTIDE SEQUENCE</scope>
    <source>
        <strain evidence="1">R-7</strain>
    </source>
</reference>
<keyword evidence="2" id="KW-1185">Reference proteome</keyword>
<protein>
    <submittedName>
        <fullName evidence="1">DUF4418 family protein</fullName>
    </submittedName>
</protein>
<accession>A0AC61MUP7</accession>
<name>A0AC61MUP7_9FIRM</name>
<proteinExistence type="predicted"/>
<dbReference type="Proteomes" id="UP000682782">
    <property type="component" value="Chromosome"/>
</dbReference>
<sequence length="135" mass="13760">MKKSLFAILVLVLAALIAVGSVTVIGPCVHADGSAAACTGTGRAILIDGCVMAALALLALLIRKPGIRIILFAAAFCAAVAGILLPGTLMPLCKMDTMHCRAVMQPAVMILSGAAAITSLTGIISEQSRSRRMKG</sequence>
<dbReference type="EMBL" id="CP068393">
    <property type="protein sequence ID" value="QUC66065.1"/>
    <property type="molecule type" value="Genomic_DNA"/>
</dbReference>
<organism evidence="1 2">
    <name type="scientific">Aristaeella hokkaidonensis</name>
    <dbReference type="NCBI Taxonomy" id="3046382"/>
    <lineage>
        <taxon>Bacteria</taxon>
        <taxon>Bacillati</taxon>
        <taxon>Bacillota</taxon>
        <taxon>Clostridia</taxon>
        <taxon>Eubacteriales</taxon>
        <taxon>Aristaeellaceae</taxon>
        <taxon>Aristaeella</taxon>
    </lineage>
</organism>
<evidence type="ECO:0000313" key="2">
    <source>
        <dbReference type="Proteomes" id="UP000682782"/>
    </source>
</evidence>